<organism evidence="2 3">
    <name type="scientific">Volvox africanus</name>
    <dbReference type="NCBI Taxonomy" id="51714"/>
    <lineage>
        <taxon>Eukaryota</taxon>
        <taxon>Viridiplantae</taxon>
        <taxon>Chlorophyta</taxon>
        <taxon>core chlorophytes</taxon>
        <taxon>Chlorophyceae</taxon>
        <taxon>CS clade</taxon>
        <taxon>Chlamydomonadales</taxon>
        <taxon>Volvocaceae</taxon>
        <taxon>Volvox</taxon>
    </lineage>
</organism>
<feature type="compositionally biased region" description="Basic and acidic residues" evidence="1">
    <location>
        <begin position="123"/>
        <end position="132"/>
    </location>
</feature>
<feature type="compositionally biased region" description="Low complexity" evidence="1">
    <location>
        <begin position="451"/>
        <end position="461"/>
    </location>
</feature>
<comment type="caution">
    <text evidence="2">The sequence shown here is derived from an EMBL/GenBank/DDBJ whole genome shotgun (WGS) entry which is preliminary data.</text>
</comment>
<feature type="region of interest" description="Disordered" evidence="1">
    <location>
        <begin position="499"/>
        <end position="688"/>
    </location>
</feature>
<protein>
    <recommendedName>
        <fullName evidence="4">Hpc2-related domain-containing protein</fullName>
    </recommendedName>
</protein>
<feature type="region of interest" description="Disordered" evidence="1">
    <location>
        <begin position="188"/>
        <end position="419"/>
    </location>
</feature>
<feature type="compositionally biased region" description="Low complexity" evidence="1">
    <location>
        <begin position="273"/>
        <end position="282"/>
    </location>
</feature>
<feature type="compositionally biased region" description="Polar residues" evidence="1">
    <location>
        <begin position="20"/>
        <end position="30"/>
    </location>
</feature>
<dbReference type="EMBL" id="BSDZ01000024">
    <property type="protein sequence ID" value="GLI65681.1"/>
    <property type="molecule type" value="Genomic_DNA"/>
</dbReference>
<proteinExistence type="predicted"/>
<feature type="compositionally biased region" description="Low complexity" evidence="1">
    <location>
        <begin position="539"/>
        <end position="562"/>
    </location>
</feature>
<keyword evidence="3" id="KW-1185">Reference proteome</keyword>
<evidence type="ECO:0000313" key="3">
    <source>
        <dbReference type="Proteomes" id="UP001165090"/>
    </source>
</evidence>
<reference evidence="2 3" key="1">
    <citation type="journal article" date="2023" name="IScience">
        <title>Expanded male sex-determining region conserved during the evolution of homothallism in the green alga Volvox.</title>
        <authorList>
            <person name="Yamamoto K."/>
            <person name="Matsuzaki R."/>
            <person name="Mahakham W."/>
            <person name="Heman W."/>
            <person name="Sekimoto H."/>
            <person name="Kawachi M."/>
            <person name="Minakuchi Y."/>
            <person name="Toyoda A."/>
            <person name="Nozaki H."/>
        </authorList>
    </citation>
    <scope>NUCLEOTIDE SEQUENCE [LARGE SCALE GENOMIC DNA]</scope>
    <source>
        <strain evidence="2 3">NIES-4468</strain>
    </source>
</reference>
<sequence>MGTGASTGAASTSLAGRPGNSVSSVTNSEKNLGVNGGSGGYSCTEPGSRVSASSEYPSPKQTRHVVIQATDPKKTQRGGFMDKVLQRASLNNGPGQPCAKSNKGSRATSLAGSQGGSQVGSERIPRNGKRDDYDVDSGDEDLDGFIYDDDSTSEDEREDYVNAFSRRKKAPVGDDYSMYEGAAVRALATGSRKGRMRRTRSSATDDGDDEWDPEEERIRQLRHQKKQEDRTKAAALVAKNAGPLPPPPPPAKGAAGTGQGISEVRGGPSPVDAGAYAAAAAATSSPAQRTPQQGPQVPQPPRMMPQPPGGPPSRGSSSGNMRRNVAGAAAGGSSGGTGSGGATGTGLSPGLGPVPGPGSGPGANLDPQGGGAAPAVRGCRPAPPPASQVNCGASASSQYWQAKRSLNDSGGGAVEPAAAQGMSRLEQLAALQKKRQTAQEQSQICEEDQRQGALRGQGAAAEPSFTGNQPQPAVVPTGQLQAATQQVKEITAVCVRDQGGGATAVRASERQSGSGGGGRGQEVVGRNWALLSGGQPSDSSGTIGTASTGQQQQQESVAVASPPAAPCREAADSGHVQRKLMDGQSFIRHLEPPPQRHVRKGKSGVGRTVDTAAPEGAPHPSLLPSCSDVTDFDVDEVLNSFSPGGEATGAHPQEPQQWAGSRPQPAPRTPPPRQDDGGGRGHAPLHKRSIRAVQSDFTSMGLGEMADGVTDLAGRVLSLPLPATRPTVTGPQALMGSSQPVVMSAPVAVSRFARMGATMLGQSGAQDGGGMASAPLAVVGGRGGPAGQGSGGCDTAASALSAFSGPSQVAAPSPMR</sequence>
<feature type="compositionally biased region" description="Gly residues" evidence="1">
    <location>
        <begin position="329"/>
        <end position="349"/>
    </location>
</feature>
<feature type="compositionally biased region" description="Polar residues" evidence="1">
    <location>
        <begin position="50"/>
        <end position="60"/>
    </location>
</feature>
<gene>
    <name evidence="2" type="ORF">VaNZ11_009288</name>
</gene>
<accession>A0ABQ5S7R1</accession>
<feature type="compositionally biased region" description="Polar residues" evidence="1">
    <location>
        <begin position="387"/>
        <end position="400"/>
    </location>
</feature>
<feature type="compositionally biased region" description="Low complexity" evidence="1">
    <location>
        <begin position="1"/>
        <end position="13"/>
    </location>
</feature>
<feature type="compositionally biased region" description="Polar residues" evidence="1">
    <location>
        <begin position="102"/>
        <end position="112"/>
    </location>
</feature>
<evidence type="ECO:0000313" key="2">
    <source>
        <dbReference type="EMBL" id="GLI65681.1"/>
    </source>
</evidence>
<feature type="compositionally biased region" description="Acidic residues" evidence="1">
    <location>
        <begin position="133"/>
        <end position="158"/>
    </location>
</feature>
<evidence type="ECO:0008006" key="4">
    <source>
        <dbReference type="Google" id="ProtNLM"/>
    </source>
</evidence>
<feature type="non-terminal residue" evidence="2">
    <location>
        <position position="816"/>
    </location>
</feature>
<evidence type="ECO:0000256" key="1">
    <source>
        <dbReference type="SAM" id="MobiDB-lite"/>
    </source>
</evidence>
<dbReference type="Proteomes" id="UP001165090">
    <property type="component" value="Unassembled WGS sequence"/>
</dbReference>
<feature type="compositionally biased region" description="Pro residues" evidence="1">
    <location>
        <begin position="297"/>
        <end position="311"/>
    </location>
</feature>
<name>A0ABQ5S7R1_9CHLO</name>
<feature type="compositionally biased region" description="Low complexity" evidence="1">
    <location>
        <begin position="313"/>
        <end position="328"/>
    </location>
</feature>
<feature type="region of interest" description="Disordered" evidence="1">
    <location>
        <begin position="1"/>
        <end position="162"/>
    </location>
</feature>
<feature type="region of interest" description="Disordered" evidence="1">
    <location>
        <begin position="431"/>
        <end position="482"/>
    </location>
</feature>
<feature type="compositionally biased region" description="Acidic residues" evidence="1">
    <location>
        <begin position="205"/>
        <end position="215"/>
    </location>
</feature>